<dbReference type="Proteomes" id="UP000249299">
    <property type="component" value="Unassembled WGS sequence"/>
</dbReference>
<dbReference type="GO" id="GO:0005524">
    <property type="term" value="F:ATP binding"/>
    <property type="evidence" value="ECO:0007669"/>
    <property type="project" value="UniProtKB-KW"/>
</dbReference>
<keyword evidence="5" id="KW-0436">Ligase</keyword>
<evidence type="ECO:0000256" key="2">
    <source>
        <dbReference type="ARBA" id="ARBA00004953"/>
    </source>
</evidence>
<evidence type="ECO:0000256" key="5">
    <source>
        <dbReference type="ARBA" id="ARBA00022598"/>
    </source>
</evidence>
<dbReference type="OrthoDB" id="9764035at2"/>
<evidence type="ECO:0000313" key="12">
    <source>
        <dbReference type="EMBL" id="RAI25696.1"/>
    </source>
</evidence>
<dbReference type="InterPro" id="IPR004484">
    <property type="entry name" value="CbiA/CobB_synth"/>
</dbReference>
<feature type="domain" description="CobB/CobQ-like glutamine amidotransferase" evidence="11">
    <location>
        <begin position="245"/>
        <end position="434"/>
    </location>
</feature>
<dbReference type="Gene3D" id="3.40.50.300">
    <property type="entry name" value="P-loop containing nucleotide triphosphate hydrolases"/>
    <property type="match status" value="1"/>
</dbReference>
<keyword evidence="13" id="KW-1185">Reference proteome</keyword>
<sequence>MAHIYLSAAHMSSGKTLVSVGLAAALGRRGMAVQPFKKGPDYIDPMWLSRAAGRPCYNLDFNTMDADEIRSLFAAKMDGADIGLIEGNKGLYDGLDVEGGDCNAALAKLTESPVVLVLNVEGITRGAAPLVLGYQQFDPDVNIAGVILNSVVSTRQEEKVRAVLAHYTDVPVIGAVGRDPSLCIAERHLGLTTPGDTDHRDRQVARQADAIAAGVDLDTLIAIAETAPTPLATPVVPALTRPDLTVAIARDAAFGFYYQDDLEAFAAAGAKPVFFDTMRDTVLPPCDGLFIGGGFPETHMAELEDNHRLRCHIARAIANGLPTYAECGGLMYLCRTLTWHGARHTMVGAVAADAVMHERPQGRGLVRLEPTGAAPWPLAEEGAPMRAHEFHYAGLENVGRDTVFACRVARGHGIDGANDGIVRGNLVAGFSHLRSTAANRWVERFVAFMRACKDARQSAEAAEAVEEIAS</sequence>
<name>A0A327JJ06_9HYPH</name>
<evidence type="ECO:0000256" key="7">
    <source>
        <dbReference type="ARBA" id="ARBA00022840"/>
    </source>
</evidence>
<comment type="pathway">
    <text evidence="2">Cofactor biosynthesis; adenosylcobalamin biosynthesis.</text>
</comment>
<evidence type="ECO:0000259" key="11">
    <source>
        <dbReference type="Pfam" id="PF07685"/>
    </source>
</evidence>
<dbReference type="NCBIfam" id="TIGR00379">
    <property type="entry name" value="cobB"/>
    <property type="match status" value="1"/>
</dbReference>
<keyword evidence="8" id="KW-0460">Magnesium</keyword>
<dbReference type="InterPro" id="IPR029062">
    <property type="entry name" value="Class_I_gatase-like"/>
</dbReference>
<comment type="similarity">
    <text evidence="3">Belongs to the CobB/CobQ family. CobQ subfamily.</text>
</comment>
<keyword evidence="7" id="KW-0067">ATP-binding</keyword>
<gene>
    <name evidence="12" type="ORF">CH339_17225</name>
</gene>
<dbReference type="CDD" id="cd05388">
    <property type="entry name" value="CobB_N"/>
    <property type="match status" value="1"/>
</dbReference>
<feature type="domain" description="CobQ/CobB/MinD/ParA nucleotide binding" evidence="10">
    <location>
        <begin position="13"/>
        <end position="185"/>
    </location>
</feature>
<dbReference type="GO" id="GO:0042242">
    <property type="term" value="F:cobyrinic acid a,c-diamide synthase activity"/>
    <property type="evidence" value="ECO:0007669"/>
    <property type="project" value="InterPro"/>
</dbReference>
<dbReference type="Pfam" id="PF07685">
    <property type="entry name" value="GATase_3"/>
    <property type="match status" value="1"/>
</dbReference>
<dbReference type="Gene3D" id="3.40.50.880">
    <property type="match status" value="1"/>
</dbReference>
<dbReference type="Pfam" id="PF01656">
    <property type="entry name" value="CbiA"/>
    <property type="match status" value="1"/>
</dbReference>
<dbReference type="InterPro" id="IPR027417">
    <property type="entry name" value="P-loop_NTPase"/>
</dbReference>
<dbReference type="CDD" id="cd03130">
    <property type="entry name" value="GATase1_CobB"/>
    <property type="match status" value="1"/>
</dbReference>
<comment type="caution">
    <text evidence="12">The sequence shown here is derived from an EMBL/GenBank/DDBJ whole genome shotgun (WGS) entry which is preliminary data.</text>
</comment>
<dbReference type="EMBL" id="NPEV01000042">
    <property type="protein sequence ID" value="RAI25696.1"/>
    <property type="molecule type" value="Genomic_DNA"/>
</dbReference>
<proteinExistence type="inferred from homology"/>
<dbReference type="PROSITE" id="PS51274">
    <property type="entry name" value="GATASE_COBBQ"/>
    <property type="match status" value="1"/>
</dbReference>
<protein>
    <submittedName>
        <fullName evidence="12">Cobyrinic acid a,c-diamide synthase</fullName>
    </submittedName>
</protein>
<dbReference type="InterPro" id="IPR011698">
    <property type="entry name" value="GATase_3"/>
</dbReference>
<evidence type="ECO:0000259" key="10">
    <source>
        <dbReference type="Pfam" id="PF01656"/>
    </source>
</evidence>
<organism evidence="12 13">
    <name type="scientific">Rhodobium orientis</name>
    <dbReference type="NCBI Taxonomy" id="34017"/>
    <lineage>
        <taxon>Bacteria</taxon>
        <taxon>Pseudomonadati</taxon>
        <taxon>Pseudomonadota</taxon>
        <taxon>Alphaproteobacteria</taxon>
        <taxon>Hyphomicrobiales</taxon>
        <taxon>Rhodobiaceae</taxon>
        <taxon>Rhodobium</taxon>
    </lineage>
</organism>
<keyword evidence="6" id="KW-0547">Nucleotide-binding</keyword>
<dbReference type="NCBIfam" id="NF002204">
    <property type="entry name" value="PRK01077.1"/>
    <property type="match status" value="1"/>
</dbReference>
<evidence type="ECO:0000256" key="3">
    <source>
        <dbReference type="ARBA" id="ARBA00006205"/>
    </source>
</evidence>
<dbReference type="PANTHER" id="PTHR43873">
    <property type="entry name" value="COBYRINATE A,C-DIAMIDE SYNTHASE"/>
    <property type="match status" value="1"/>
</dbReference>
<dbReference type="SUPFAM" id="SSF52317">
    <property type="entry name" value="Class I glutamine amidotransferase-like"/>
    <property type="match status" value="1"/>
</dbReference>
<dbReference type="SUPFAM" id="SSF52540">
    <property type="entry name" value="P-loop containing nucleoside triphosphate hydrolases"/>
    <property type="match status" value="1"/>
</dbReference>
<evidence type="ECO:0000256" key="4">
    <source>
        <dbReference type="ARBA" id="ARBA00022573"/>
    </source>
</evidence>
<reference evidence="12 13" key="1">
    <citation type="submission" date="2017-07" db="EMBL/GenBank/DDBJ databases">
        <title>Draft Genome Sequences of Select Purple Nonsulfur Bacteria.</title>
        <authorList>
            <person name="Lasarre B."/>
            <person name="Mckinlay J.B."/>
        </authorList>
    </citation>
    <scope>NUCLEOTIDE SEQUENCE [LARGE SCALE GENOMIC DNA]</scope>
    <source>
        <strain evidence="12 13">DSM 11290</strain>
    </source>
</reference>
<dbReference type="GO" id="GO:0009236">
    <property type="term" value="P:cobalamin biosynthetic process"/>
    <property type="evidence" value="ECO:0007669"/>
    <property type="project" value="UniProtKB-KW"/>
</dbReference>
<dbReference type="AlphaFoldDB" id="A0A327JJ06"/>
<evidence type="ECO:0000256" key="1">
    <source>
        <dbReference type="ARBA" id="ARBA00001946"/>
    </source>
</evidence>
<accession>A0A327JJ06</accession>
<evidence type="ECO:0000256" key="8">
    <source>
        <dbReference type="ARBA" id="ARBA00022842"/>
    </source>
</evidence>
<dbReference type="InterPro" id="IPR002586">
    <property type="entry name" value="CobQ/CobB/MinD/ParA_Nub-bd_dom"/>
</dbReference>
<evidence type="ECO:0000313" key="13">
    <source>
        <dbReference type="Proteomes" id="UP000249299"/>
    </source>
</evidence>
<evidence type="ECO:0000256" key="9">
    <source>
        <dbReference type="ARBA" id="ARBA00022962"/>
    </source>
</evidence>
<comment type="cofactor">
    <cofactor evidence="1">
        <name>Mg(2+)</name>
        <dbReference type="ChEBI" id="CHEBI:18420"/>
    </cofactor>
</comment>
<keyword evidence="9" id="KW-0315">Glutamine amidotransferase</keyword>
<evidence type="ECO:0000256" key="6">
    <source>
        <dbReference type="ARBA" id="ARBA00022741"/>
    </source>
</evidence>
<keyword evidence="4" id="KW-0169">Cobalamin biosynthesis</keyword>
<dbReference type="RefSeq" id="WP_111435630.1">
    <property type="nucleotide sequence ID" value="NZ_JACIGG010000003.1"/>
</dbReference>
<dbReference type="PANTHER" id="PTHR43873:SF1">
    <property type="entry name" value="COBYRINATE A,C-DIAMIDE SYNTHASE"/>
    <property type="match status" value="1"/>
</dbReference>